<reference evidence="11 12" key="1">
    <citation type="submission" date="2018-12" db="EMBL/GenBank/DDBJ databases">
        <authorList>
            <person name="Tiukova I."/>
            <person name="Dainat J."/>
        </authorList>
    </citation>
    <scope>NUCLEOTIDE SEQUENCE [LARGE SCALE GENOMIC DNA]</scope>
</reference>
<keyword evidence="10" id="KW-0961">Cell wall biogenesis/degradation</keyword>
<evidence type="ECO:0000256" key="6">
    <source>
        <dbReference type="ARBA" id="ARBA00022968"/>
    </source>
</evidence>
<proteinExistence type="inferred from homology"/>
<dbReference type="GO" id="GO:0071555">
    <property type="term" value="P:cell wall organization"/>
    <property type="evidence" value="ECO:0007669"/>
    <property type="project" value="UniProtKB-KW"/>
</dbReference>
<dbReference type="InterPro" id="IPR021988">
    <property type="entry name" value="BMT1"/>
</dbReference>
<dbReference type="AlphaFoldDB" id="A0A448YHQ0"/>
<comment type="similarity">
    <text evidence="2">Belongs to the BMT family.</text>
</comment>
<keyword evidence="8" id="KW-0472">Membrane</keyword>
<name>A0A448YHQ0_BRENA</name>
<evidence type="ECO:0000256" key="4">
    <source>
        <dbReference type="ARBA" id="ARBA00022679"/>
    </source>
</evidence>
<dbReference type="Proteomes" id="UP000290900">
    <property type="component" value="Unassembled WGS sequence"/>
</dbReference>
<evidence type="ECO:0000256" key="7">
    <source>
        <dbReference type="ARBA" id="ARBA00022989"/>
    </source>
</evidence>
<dbReference type="EMBL" id="CAACVR010000004">
    <property type="protein sequence ID" value="VEU20475.1"/>
    <property type="molecule type" value="Genomic_DNA"/>
</dbReference>
<keyword evidence="5" id="KW-0812">Transmembrane</keyword>
<keyword evidence="7" id="KW-1133">Transmembrane helix</keyword>
<evidence type="ECO:0000256" key="5">
    <source>
        <dbReference type="ARBA" id="ARBA00022692"/>
    </source>
</evidence>
<accession>A0A448YHQ0</accession>
<sequence length="394" mass="45620">MQLFDSDWNEIFGKRVRYVDVTSGDVALAMERYIDSKHDETMLDSISLKFPTFFDVKFDSYDGENYMGTEDPRVMYRENKVMEGEPMIIFNMLNKDKDRLMNIGFPLRKPDPVNGVRVTELRYLERKEDGERLLEKNWTPFFEEEDAGFKEDSLGTAHVLYDFQTLTILKCDLDSGHCNECPQRRPDELPEPDNDMRDVVYLRGGTNLVPVPDILMQRIIEDQNRMYEGLTFDSQIRMWFGIAKTHAKSCGCGVTTYRPSIFVMSKLDDEYRLDLMGRSTELGMDILSWEGDSTDCQVGSNVLGVNSIPFWDIQKDGPDFKDYMAITLSESDKNVKMLLLKNVANYLVGLYRQNQLDKLRTNPIVRLDKATDCTLRSAHRYCVLYSQTHQASDD</sequence>
<dbReference type="Pfam" id="PF12141">
    <property type="entry name" value="BMT"/>
    <property type="match status" value="2"/>
</dbReference>
<evidence type="ECO:0000256" key="10">
    <source>
        <dbReference type="ARBA" id="ARBA00023316"/>
    </source>
</evidence>
<evidence type="ECO:0000256" key="2">
    <source>
        <dbReference type="ARBA" id="ARBA00009486"/>
    </source>
</evidence>
<evidence type="ECO:0000313" key="11">
    <source>
        <dbReference type="EMBL" id="VEU20475.1"/>
    </source>
</evidence>
<comment type="subcellular location">
    <subcellularLocation>
        <location evidence="1">Membrane</location>
        <topology evidence="1">Single-pass type II membrane protein</topology>
    </subcellularLocation>
</comment>
<evidence type="ECO:0000256" key="8">
    <source>
        <dbReference type="ARBA" id="ARBA00023136"/>
    </source>
</evidence>
<keyword evidence="12" id="KW-1185">Reference proteome</keyword>
<protein>
    <submittedName>
        <fullName evidence="11">DEKNAAC101388</fullName>
    </submittedName>
</protein>
<gene>
    <name evidence="11" type="ORF">BRENAR_LOCUS1210</name>
</gene>
<dbReference type="GO" id="GO:0016020">
    <property type="term" value="C:membrane"/>
    <property type="evidence" value="ECO:0007669"/>
    <property type="project" value="UniProtKB-SubCell"/>
</dbReference>
<evidence type="ECO:0000256" key="1">
    <source>
        <dbReference type="ARBA" id="ARBA00004606"/>
    </source>
</evidence>
<dbReference type="OrthoDB" id="3631276at2759"/>
<evidence type="ECO:0000313" key="12">
    <source>
        <dbReference type="Proteomes" id="UP000290900"/>
    </source>
</evidence>
<keyword evidence="4" id="KW-0808">Transferase</keyword>
<keyword evidence="9" id="KW-0325">Glycoprotein</keyword>
<dbReference type="InParanoid" id="A0A448YHQ0"/>
<organism evidence="11 12">
    <name type="scientific">Brettanomyces naardenensis</name>
    <name type="common">Yeast</name>
    <dbReference type="NCBI Taxonomy" id="13370"/>
    <lineage>
        <taxon>Eukaryota</taxon>
        <taxon>Fungi</taxon>
        <taxon>Dikarya</taxon>
        <taxon>Ascomycota</taxon>
        <taxon>Saccharomycotina</taxon>
        <taxon>Pichiomycetes</taxon>
        <taxon>Pichiales</taxon>
        <taxon>Pichiaceae</taxon>
        <taxon>Brettanomyces</taxon>
    </lineage>
</organism>
<evidence type="ECO:0000256" key="9">
    <source>
        <dbReference type="ARBA" id="ARBA00023180"/>
    </source>
</evidence>
<dbReference type="STRING" id="13370.A0A448YHQ0"/>
<dbReference type="GO" id="GO:0000030">
    <property type="term" value="F:mannosyltransferase activity"/>
    <property type="evidence" value="ECO:0007669"/>
    <property type="project" value="InterPro"/>
</dbReference>
<keyword evidence="3" id="KW-0328">Glycosyltransferase</keyword>
<keyword evidence="6" id="KW-0735">Signal-anchor</keyword>
<evidence type="ECO:0000256" key="3">
    <source>
        <dbReference type="ARBA" id="ARBA00022676"/>
    </source>
</evidence>